<dbReference type="STRING" id="1423804.FD14_GL002879"/>
<proteinExistence type="predicted"/>
<dbReference type="Proteomes" id="UP000051442">
    <property type="component" value="Unassembled WGS sequence"/>
</dbReference>
<dbReference type="AlphaFoldDB" id="A0A0R2EGK5"/>
<protein>
    <submittedName>
        <fullName evidence="1">Uncharacterized protein</fullName>
    </submittedName>
</protein>
<sequence length="61" mass="6634">MLFFVVVCVQHKCAEFVKFGFVGALIMGNIVGTTGRSENLGWNAVGTILSRKNTSQNSAFH</sequence>
<organism evidence="1 2">
    <name type="scientific">Secundilactobacillus similis DSM 23365 = JCM 2765</name>
    <dbReference type="NCBI Taxonomy" id="1423804"/>
    <lineage>
        <taxon>Bacteria</taxon>
        <taxon>Bacillati</taxon>
        <taxon>Bacillota</taxon>
        <taxon>Bacilli</taxon>
        <taxon>Lactobacillales</taxon>
        <taxon>Lactobacillaceae</taxon>
        <taxon>Secundilactobacillus</taxon>
    </lineage>
</organism>
<comment type="caution">
    <text evidence="1">The sequence shown here is derived from an EMBL/GenBank/DDBJ whole genome shotgun (WGS) entry which is preliminary data.</text>
</comment>
<accession>A0A0R2EGK5</accession>
<reference evidence="1 2" key="1">
    <citation type="journal article" date="2015" name="Genome Announc.">
        <title>Expanding the biotechnology potential of lactobacilli through comparative genomics of 213 strains and associated genera.</title>
        <authorList>
            <person name="Sun Z."/>
            <person name="Harris H.M."/>
            <person name="McCann A."/>
            <person name="Guo C."/>
            <person name="Argimon S."/>
            <person name="Zhang W."/>
            <person name="Yang X."/>
            <person name="Jeffery I.B."/>
            <person name="Cooney J.C."/>
            <person name="Kagawa T.F."/>
            <person name="Liu W."/>
            <person name="Song Y."/>
            <person name="Salvetti E."/>
            <person name="Wrobel A."/>
            <person name="Rasinkangas P."/>
            <person name="Parkhill J."/>
            <person name="Rea M.C."/>
            <person name="O'Sullivan O."/>
            <person name="Ritari J."/>
            <person name="Douillard F.P."/>
            <person name="Paul Ross R."/>
            <person name="Yang R."/>
            <person name="Briner A.E."/>
            <person name="Felis G.E."/>
            <person name="de Vos W.M."/>
            <person name="Barrangou R."/>
            <person name="Klaenhammer T.R."/>
            <person name="Caufield P.W."/>
            <person name="Cui Y."/>
            <person name="Zhang H."/>
            <person name="O'Toole P.W."/>
        </authorList>
    </citation>
    <scope>NUCLEOTIDE SEQUENCE [LARGE SCALE GENOMIC DNA]</scope>
    <source>
        <strain evidence="1 2">DSM 23365</strain>
    </source>
</reference>
<evidence type="ECO:0000313" key="1">
    <source>
        <dbReference type="EMBL" id="KRN15536.1"/>
    </source>
</evidence>
<evidence type="ECO:0000313" key="2">
    <source>
        <dbReference type="Proteomes" id="UP000051442"/>
    </source>
</evidence>
<keyword evidence="2" id="KW-1185">Reference proteome</keyword>
<name>A0A0R2EGK5_9LACO</name>
<gene>
    <name evidence="1" type="ORF">FD14_GL002879</name>
</gene>
<dbReference type="EMBL" id="AYZM01000178">
    <property type="protein sequence ID" value="KRN15536.1"/>
    <property type="molecule type" value="Genomic_DNA"/>
</dbReference>
<dbReference type="PATRIC" id="fig|1423804.4.peg.3101"/>